<keyword evidence="6 7" id="KW-0472">Membrane</keyword>
<evidence type="ECO:0000256" key="6">
    <source>
        <dbReference type="ARBA" id="ARBA00023136"/>
    </source>
</evidence>
<dbReference type="PANTHER" id="PTHR48090">
    <property type="entry name" value="UNDECAPRENYL-PHOSPHATE 4-DEOXY-4-FORMAMIDO-L-ARABINOSE TRANSFERASE-RELATED"/>
    <property type="match status" value="1"/>
</dbReference>
<gene>
    <name evidence="10" type="ORF">GCM10007857_64100</name>
</gene>
<feature type="domain" description="Glycosyltransferase 2-like" evidence="8">
    <location>
        <begin position="39"/>
        <end position="200"/>
    </location>
</feature>
<keyword evidence="4 7" id="KW-0812">Transmembrane</keyword>
<dbReference type="InterPro" id="IPR001173">
    <property type="entry name" value="Glyco_trans_2-like"/>
</dbReference>
<evidence type="ECO:0000256" key="5">
    <source>
        <dbReference type="ARBA" id="ARBA00022989"/>
    </source>
</evidence>
<dbReference type="SUPFAM" id="SSF53335">
    <property type="entry name" value="S-adenosyl-L-methionine-dependent methyltransferases"/>
    <property type="match status" value="1"/>
</dbReference>
<reference evidence="11" key="1">
    <citation type="journal article" date="2019" name="Int. J. Syst. Evol. Microbiol.">
        <title>The Global Catalogue of Microorganisms (GCM) 10K type strain sequencing project: providing services to taxonomists for standard genome sequencing and annotation.</title>
        <authorList>
            <consortium name="The Broad Institute Genomics Platform"/>
            <consortium name="The Broad Institute Genome Sequencing Center for Infectious Disease"/>
            <person name="Wu L."/>
            <person name="Ma J."/>
        </authorList>
    </citation>
    <scope>NUCLEOTIDE SEQUENCE [LARGE SCALE GENOMIC DNA]</scope>
    <source>
        <strain evidence="11">NBRC 102520</strain>
    </source>
</reference>
<keyword evidence="2" id="KW-0328">Glycosyltransferase</keyword>
<dbReference type="Pfam" id="PF08241">
    <property type="entry name" value="Methyltransf_11"/>
    <property type="match status" value="1"/>
</dbReference>
<dbReference type="PANTHER" id="PTHR48090:SF1">
    <property type="entry name" value="PROPHAGE BACTOPRENOL GLUCOSYL TRANSFERASE HOMOLOG"/>
    <property type="match status" value="1"/>
</dbReference>
<dbReference type="EMBL" id="BSOW01000027">
    <property type="protein sequence ID" value="GLR89696.1"/>
    <property type="molecule type" value="Genomic_DNA"/>
</dbReference>
<feature type="transmembrane region" description="Helical" evidence="7">
    <location>
        <begin position="304"/>
        <end position="326"/>
    </location>
</feature>
<evidence type="ECO:0000313" key="11">
    <source>
        <dbReference type="Proteomes" id="UP001156905"/>
    </source>
</evidence>
<accession>A0ABQ6B793</accession>
<dbReference type="Gene3D" id="3.40.50.150">
    <property type="entry name" value="Vaccinia Virus protein VP39"/>
    <property type="match status" value="1"/>
</dbReference>
<dbReference type="InterPro" id="IPR029063">
    <property type="entry name" value="SAM-dependent_MTases_sf"/>
</dbReference>
<protein>
    <recommendedName>
        <fullName evidence="12">Glycosyltransferase</fullName>
    </recommendedName>
</protein>
<evidence type="ECO:0008006" key="12">
    <source>
        <dbReference type="Google" id="ProtNLM"/>
    </source>
</evidence>
<evidence type="ECO:0000256" key="2">
    <source>
        <dbReference type="ARBA" id="ARBA00022676"/>
    </source>
</evidence>
<comment type="caution">
    <text evidence="10">The sequence shown here is derived from an EMBL/GenBank/DDBJ whole genome shotgun (WGS) entry which is preliminary data.</text>
</comment>
<keyword evidence="3" id="KW-0808">Transferase</keyword>
<evidence type="ECO:0000256" key="3">
    <source>
        <dbReference type="ARBA" id="ARBA00022679"/>
    </source>
</evidence>
<feature type="transmembrane region" description="Helical" evidence="7">
    <location>
        <begin position="268"/>
        <end position="289"/>
    </location>
</feature>
<dbReference type="SUPFAM" id="SSF53448">
    <property type="entry name" value="Nucleotide-diphospho-sugar transferases"/>
    <property type="match status" value="1"/>
</dbReference>
<evidence type="ECO:0000259" key="9">
    <source>
        <dbReference type="Pfam" id="PF08241"/>
    </source>
</evidence>
<keyword evidence="5 7" id="KW-1133">Transmembrane helix</keyword>
<dbReference type="Gene3D" id="3.90.550.10">
    <property type="entry name" value="Spore Coat Polysaccharide Biosynthesis Protein SpsA, Chain A"/>
    <property type="match status" value="1"/>
</dbReference>
<dbReference type="InterPro" id="IPR013216">
    <property type="entry name" value="Methyltransf_11"/>
</dbReference>
<organism evidence="10 11">
    <name type="scientific">Bradyrhizobium iriomotense</name>
    <dbReference type="NCBI Taxonomy" id="441950"/>
    <lineage>
        <taxon>Bacteria</taxon>
        <taxon>Pseudomonadati</taxon>
        <taxon>Pseudomonadota</taxon>
        <taxon>Alphaproteobacteria</taxon>
        <taxon>Hyphomicrobiales</taxon>
        <taxon>Nitrobacteraceae</taxon>
        <taxon>Bradyrhizobium</taxon>
    </lineage>
</organism>
<dbReference type="InterPro" id="IPR029044">
    <property type="entry name" value="Nucleotide-diphossugar_trans"/>
</dbReference>
<comment type="subcellular location">
    <subcellularLocation>
        <location evidence="1">Membrane</location>
        <topology evidence="1">Multi-pass membrane protein</topology>
    </subcellularLocation>
</comment>
<evidence type="ECO:0000256" key="1">
    <source>
        <dbReference type="ARBA" id="ARBA00004141"/>
    </source>
</evidence>
<name>A0ABQ6B793_9BRAD</name>
<dbReference type="Proteomes" id="UP001156905">
    <property type="component" value="Unassembled WGS sequence"/>
</dbReference>
<evidence type="ECO:0000256" key="4">
    <source>
        <dbReference type="ARBA" id="ARBA00022692"/>
    </source>
</evidence>
<dbReference type="CDD" id="cd02440">
    <property type="entry name" value="AdoMet_MTases"/>
    <property type="match status" value="1"/>
</dbReference>
<sequence>MCWTVRDPLFVRLEVFVMLGSDVSSLSTPAATAAAKGLSIVVPAYNEAASLAALHQRICDLAKVLRQRYGLGCEVVYVDDDSGDATHSIACTLPASSVDVQVISLSRNFGKEAVLMAGLDYARRGAVLFMDGDGQHPPALIEQLASHWIEGGYDVVYTAKAHRDNESLLRRLSVHGFYALINWGARQKIPEDAGDFRLLSPRAVAALRQLPERNRFLKGSASWIGFRQIRVDYEPAPRAHGVATFSLMRLLGLSIEGLTSFSMVPLRFASLLGVPLATAAFLFGLWISWEVWTAGKQVPGNPSLVVGLMTIGGVQLIMIGIVGEYIGKILSELKARPIYFVAEHSEKQFAVEGRVSASERTAAELKLGATREMHINEVGHAIHQTTGAASGRRCPACGAIEPVAGDEPIWPIAWRCPRCAYVVPQAEGIPMFAPELANTASGFDPEAFDTVAQFEAGHFWFVARNRLIVGLVNRFFPRARSFMEIGCGTGFVLRAIAGSREWDRLVGSELHPAGLVHAKKHLPSKVEFVQMDARDLPAESIFDLTGAFDVVEHIADDEAVLKGLRAATKSGGGTIITAPQHPWLWSRADEIFHHQRRYRRGELETKLRSNGFEVLFSSSFTSLLLPLLMASRLKPRKASAIEDVYEYKLNPIINGLLRGILEAEVRMALAGVRWPAGGSRVVVGRAT</sequence>
<dbReference type="InterPro" id="IPR050256">
    <property type="entry name" value="Glycosyltransferase_2"/>
</dbReference>
<keyword evidence="11" id="KW-1185">Reference proteome</keyword>
<dbReference type="Pfam" id="PF00535">
    <property type="entry name" value="Glycos_transf_2"/>
    <property type="match status" value="1"/>
</dbReference>
<dbReference type="CDD" id="cd04187">
    <property type="entry name" value="DPM1_like_bac"/>
    <property type="match status" value="1"/>
</dbReference>
<feature type="domain" description="Methyltransferase type 11" evidence="9">
    <location>
        <begin position="484"/>
        <end position="574"/>
    </location>
</feature>
<evidence type="ECO:0000256" key="7">
    <source>
        <dbReference type="SAM" id="Phobius"/>
    </source>
</evidence>
<proteinExistence type="predicted"/>
<evidence type="ECO:0000259" key="8">
    <source>
        <dbReference type="Pfam" id="PF00535"/>
    </source>
</evidence>
<evidence type="ECO:0000313" key="10">
    <source>
        <dbReference type="EMBL" id="GLR89696.1"/>
    </source>
</evidence>